<evidence type="ECO:0000313" key="3">
    <source>
        <dbReference type="Proteomes" id="UP000295781"/>
    </source>
</evidence>
<name>A0A4P2PVJ9_SORCE</name>
<feature type="region of interest" description="Disordered" evidence="1">
    <location>
        <begin position="251"/>
        <end position="270"/>
    </location>
</feature>
<proteinExistence type="predicted"/>
<reference evidence="2 3" key="1">
    <citation type="submission" date="2015-09" db="EMBL/GenBank/DDBJ databases">
        <title>Sorangium comparison.</title>
        <authorList>
            <person name="Zaburannyi N."/>
            <person name="Bunk B."/>
            <person name="Overmann J."/>
            <person name="Mueller R."/>
        </authorList>
    </citation>
    <scope>NUCLEOTIDE SEQUENCE [LARGE SCALE GENOMIC DNA]</scope>
    <source>
        <strain evidence="2 3">So ceGT47</strain>
    </source>
</reference>
<accession>A0A4P2PVJ9</accession>
<evidence type="ECO:0000256" key="1">
    <source>
        <dbReference type="SAM" id="MobiDB-lite"/>
    </source>
</evidence>
<feature type="compositionally biased region" description="Basic residues" evidence="1">
    <location>
        <begin position="1"/>
        <end position="17"/>
    </location>
</feature>
<dbReference type="EMBL" id="CP012670">
    <property type="protein sequence ID" value="AUX20767.1"/>
    <property type="molecule type" value="Genomic_DNA"/>
</dbReference>
<organism evidence="2 3">
    <name type="scientific">Sorangium cellulosum</name>
    <name type="common">Polyangium cellulosum</name>
    <dbReference type="NCBI Taxonomy" id="56"/>
    <lineage>
        <taxon>Bacteria</taxon>
        <taxon>Pseudomonadati</taxon>
        <taxon>Myxococcota</taxon>
        <taxon>Polyangia</taxon>
        <taxon>Polyangiales</taxon>
        <taxon>Polyangiaceae</taxon>
        <taxon>Sorangium</taxon>
    </lineage>
</organism>
<feature type="region of interest" description="Disordered" evidence="1">
    <location>
        <begin position="1"/>
        <end position="20"/>
    </location>
</feature>
<dbReference type="AlphaFoldDB" id="A0A4P2PVJ9"/>
<evidence type="ECO:0008006" key="4">
    <source>
        <dbReference type="Google" id="ProtNLM"/>
    </source>
</evidence>
<feature type="compositionally biased region" description="Basic and acidic residues" evidence="1">
    <location>
        <begin position="255"/>
        <end position="270"/>
    </location>
</feature>
<feature type="region of interest" description="Disordered" evidence="1">
    <location>
        <begin position="314"/>
        <end position="345"/>
    </location>
</feature>
<sequence>MRLKKKTGRLPSSRRSHSVVPGTPHEVLIVALREQPGLLGALVSTLTGVKLPRSLKPSDATLRFVKPAELRLDLVYRGGQRRWVLVELQRGVDPAKRRRWPLAASLLHDQTGVAGDVLVITARRAVARWAERVACVRTRLGTVLQLKPVVLHLGAAESKALLDERHPELALFAAWAMQHRHGPRARAVVERAFELTERLPPALRRAQQRAILSVLSERMLALLREASMNPDKIPETPAARKLRLFLEAQGRKKGRAEGEAKGEARGRAEGRQEALMTLLRARGLSPSRDDEARIRACTDPAKLDRWIARAATATSVREALGTRTPGARARPRAPGRPRPASASRS</sequence>
<gene>
    <name evidence="2" type="ORF">SOCEGT47_012410</name>
</gene>
<evidence type="ECO:0000313" key="2">
    <source>
        <dbReference type="EMBL" id="AUX20767.1"/>
    </source>
</evidence>
<protein>
    <recommendedName>
        <fullName evidence="4">Transposase (putative) YhgA-like domain-containing protein</fullName>
    </recommendedName>
</protein>
<dbReference type="Proteomes" id="UP000295781">
    <property type="component" value="Chromosome"/>
</dbReference>